<dbReference type="Gene3D" id="3.80.10.10">
    <property type="entry name" value="Ribonuclease Inhibitor"/>
    <property type="match status" value="3"/>
</dbReference>
<evidence type="ECO:0000313" key="3">
    <source>
        <dbReference type="Proteomes" id="UP000797356"/>
    </source>
</evidence>
<dbReference type="SMART" id="SM00367">
    <property type="entry name" value="LRR_CC"/>
    <property type="match status" value="10"/>
</dbReference>
<dbReference type="InterPro" id="IPR006553">
    <property type="entry name" value="Leu-rich_rpt_Cys-con_subtyp"/>
</dbReference>
<dbReference type="GO" id="GO:0031146">
    <property type="term" value="P:SCF-dependent proteasomal ubiquitin-dependent protein catabolic process"/>
    <property type="evidence" value="ECO:0007669"/>
    <property type="project" value="TreeGrafter"/>
</dbReference>
<keyword evidence="3" id="KW-1185">Reference proteome</keyword>
<dbReference type="InterPro" id="IPR032675">
    <property type="entry name" value="LRR_dom_sf"/>
</dbReference>
<organism evidence="2 3">
    <name type="scientific">Cocos nucifera</name>
    <name type="common">Coconut palm</name>
    <dbReference type="NCBI Taxonomy" id="13894"/>
    <lineage>
        <taxon>Eukaryota</taxon>
        <taxon>Viridiplantae</taxon>
        <taxon>Streptophyta</taxon>
        <taxon>Embryophyta</taxon>
        <taxon>Tracheophyta</taxon>
        <taxon>Spermatophyta</taxon>
        <taxon>Magnoliopsida</taxon>
        <taxon>Liliopsida</taxon>
        <taxon>Arecaceae</taxon>
        <taxon>Arecoideae</taxon>
        <taxon>Cocoseae</taxon>
        <taxon>Attaleinae</taxon>
        <taxon>Cocos</taxon>
    </lineage>
</organism>
<feature type="domain" description="F-box/LRR-repeat protein 15-like leucin rich repeat" evidence="1">
    <location>
        <begin position="162"/>
        <end position="298"/>
    </location>
</feature>
<dbReference type="Pfam" id="PF25372">
    <property type="entry name" value="DUF7885"/>
    <property type="match status" value="1"/>
</dbReference>
<sequence length="428" mass="47003">MARRESTEREEELGPKVCINEALTDDELRAVLARLVREEEKDTFGLVCKRWLRLQSSERRRLRARAGPAMLRRMADRFPGVVELDLSQSASRSFYPGVTDSDLAVIAAGFRVLRVLNLRNCKGVTDSGMIILGNGLRTLQSLDISYSRKLTDKGLTAIALGCCSLRRFHLAGCKSITDDLLQALSRSCSPLEELGLAGCNNITDSGLLFLANGCRYIKYLDVSKCSKIGDVGVSRIAEVSSSSLKMLKLLDCYKVGDKSIFTLANSCHSLETLVIGGCRDVSDGSMKSLALACANSLKNLRMDWCLNITDLSLSCLLSNCRYLMALDIGCCDKITDSAFQALGMGGFESDLKVLMASNCLRITVTGVGTILQYCKSMEYLDLRSCPNVTRLHCEQAGLQFPEHCKTNFDGSLSESDAMVDMFFEGKPE</sequence>
<accession>A0A8K0IG07</accession>
<reference evidence="2" key="2">
    <citation type="submission" date="2019-07" db="EMBL/GenBank/DDBJ databases">
        <authorList>
            <person name="Yang Y."/>
            <person name="Bocs S."/>
            <person name="Baudouin L."/>
        </authorList>
    </citation>
    <scope>NUCLEOTIDE SEQUENCE</scope>
    <source>
        <tissue evidence="2">Spear leaf of Hainan Tall coconut</tissue>
    </source>
</reference>
<dbReference type="PANTHER" id="PTHR13318">
    <property type="entry name" value="PARTNER OF PAIRED, ISOFORM B-RELATED"/>
    <property type="match status" value="1"/>
</dbReference>
<dbReference type="InterPro" id="IPR057207">
    <property type="entry name" value="FBXL15_LRR"/>
</dbReference>
<evidence type="ECO:0000259" key="1">
    <source>
        <dbReference type="Pfam" id="PF25372"/>
    </source>
</evidence>
<protein>
    <submittedName>
        <fullName evidence="2">F-box/LRR-repeat protein 4</fullName>
    </submittedName>
</protein>
<dbReference type="InterPro" id="IPR001611">
    <property type="entry name" value="Leu-rich_rpt"/>
</dbReference>
<dbReference type="SUPFAM" id="SSF52047">
    <property type="entry name" value="RNI-like"/>
    <property type="match status" value="1"/>
</dbReference>
<dbReference type="CDD" id="cd22159">
    <property type="entry name" value="F-box_AtTIR1-like"/>
    <property type="match status" value="1"/>
</dbReference>
<dbReference type="AlphaFoldDB" id="A0A8K0IG07"/>
<dbReference type="Pfam" id="PF13516">
    <property type="entry name" value="LRR_6"/>
    <property type="match status" value="3"/>
</dbReference>
<reference evidence="2" key="1">
    <citation type="journal article" date="2017" name="Gigascience">
        <title>The genome draft of coconut (Cocos nucifera).</title>
        <authorList>
            <person name="Xiao Y."/>
            <person name="Xu P."/>
            <person name="Fan H."/>
            <person name="Baudouin L."/>
            <person name="Xia W."/>
            <person name="Bocs S."/>
            <person name="Xu J."/>
            <person name="Li Q."/>
            <person name="Guo A."/>
            <person name="Zhou L."/>
            <person name="Li J."/>
            <person name="Wu Y."/>
            <person name="Ma Z."/>
            <person name="Armero A."/>
            <person name="Issali A.E."/>
            <person name="Liu N."/>
            <person name="Peng M."/>
            <person name="Yang Y."/>
        </authorList>
    </citation>
    <scope>NUCLEOTIDE SEQUENCE</scope>
    <source>
        <tissue evidence="2">Spear leaf of Hainan Tall coconut</tissue>
    </source>
</reference>
<dbReference type="OrthoDB" id="550575at2759"/>
<comment type="caution">
    <text evidence="2">The sequence shown here is derived from an EMBL/GenBank/DDBJ whole genome shotgun (WGS) entry which is preliminary data.</text>
</comment>
<dbReference type="PANTHER" id="PTHR13318:SF105">
    <property type="entry name" value="F-BOX_LRR-REPEAT PROTEIN 3"/>
    <property type="match status" value="1"/>
</dbReference>
<evidence type="ECO:0000313" key="2">
    <source>
        <dbReference type="EMBL" id="KAG1355200.1"/>
    </source>
</evidence>
<name>A0A8K0IG07_COCNU</name>
<dbReference type="EMBL" id="CM017878">
    <property type="protein sequence ID" value="KAG1355200.1"/>
    <property type="molecule type" value="Genomic_DNA"/>
</dbReference>
<proteinExistence type="predicted"/>
<dbReference type="Proteomes" id="UP000797356">
    <property type="component" value="Chromosome 7"/>
</dbReference>
<gene>
    <name evidence="2" type="ORF">COCNU_07G013120</name>
</gene>
<dbReference type="GO" id="GO:0019005">
    <property type="term" value="C:SCF ubiquitin ligase complex"/>
    <property type="evidence" value="ECO:0007669"/>
    <property type="project" value="TreeGrafter"/>
</dbReference>